<dbReference type="EMBL" id="CM003528">
    <property type="protein sequence ID" value="RCV08043.1"/>
    <property type="molecule type" value="Genomic_DNA"/>
</dbReference>
<organism evidence="2">
    <name type="scientific">Setaria italica</name>
    <name type="common">Foxtail millet</name>
    <name type="synonym">Panicum italicum</name>
    <dbReference type="NCBI Taxonomy" id="4555"/>
    <lineage>
        <taxon>Eukaryota</taxon>
        <taxon>Viridiplantae</taxon>
        <taxon>Streptophyta</taxon>
        <taxon>Embryophyta</taxon>
        <taxon>Tracheophyta</taxon>
        <taxon>Spermatophyta</taxon>
        <taxon>Magnoliopsida</taxon>
        <taxon>Liliopsida</taxon>
        <taxon>Poales</taxon>
        <taxon>Poaceae</taxon>
        <taxon>PACMAD clade</taxon>
        <taxon>Panicoideae</taxon>
        <taxon>Panicodae</taxon>
        <taxon>Paniceae</taxon>
        <taxon>Cenchrinae</taxon>
        <taxon>Setaria</taxon>
    </lineage>
</organism>
<reference evidence="2" key="2">
    <citation type="submission" date="2015-07" db="EMBL/GenBank/DDBJ databases">
        <authorList>
            <person name="Noorani M."/>
        </authorList>
    </citation>
    <scope>NUCLEOTIDE SEQUENCE</scope>
    <source>
        <strain evidence="2">Yugu1</strain>
    </source>
</reference>
<proteinExistence type="predicted"/>
<name>A0A368PQZ6_SETIT</name>
<dbReference type="AlphaFoldDB" id="A0A368PQZ6"/>
<feature type="region of interest" description="Disordered" evidence="1">
    <location>
        <begin position="23"/>
        <end position="51"/>
    </location>
</feature>
<protein>
    <submittedName>
        <fullName evidence="2">Uncharacterized protein</fullName>
    </submittedName>
</protein>
<evidence type="ECO:0000313" key="2">
    <source>
        <dbReference type="EMBL" id="RCV08043.1"/>
    </source>
</evidence>
<gene>
    <name evidence="2" type="ORF">SETIT_1G294500v2</name>
</gene>
<evidence type="ECO:0000256" key="1">
    <source>
        <dbReference type="SAM" id="MobiDB-lite"/>
    </source>
</evidence>
<reference evidence="2" key="1">
    <citation type="journal article" date="2012" name="Nat. Biotechnol.">
        <title>Reference genome sequence of the model plant Setaria.</title>
        <authorList>
            <person name="Bennetzen J.L."/>
            <person name="Schmutz J."/>
            <person name="Wang H."/>
            <person name="Percifield R."/>
            <person name="Hawkins J."/>
            <person name="Pontaroli A.C."/>
            <person name="Estep M."/>
            <person name="Feng L."/>
            <person name="Vaughn J.N."/>
            <person name="Grimwood J."/>
            <person name="Jenkins J."/>
            <person name="Barry K."/>
            <person name="Lindquist E."/>
            <person name="Hellsten U."/>
            <person name="Deshpande S."/>
            <person name="Wang X."/>
            <person name="Wu X."/>
            <person name="Mitros T."/>
            <person name="Triplett J."/>
            <person name="Yang X."/>
            <person name="Ye C.Y."/>
            <person name="Mauro-Herrera M."/>
            <person name="Wang L."/>
            <person name="Li P."/>
            <person name="Sharma M."/>
            <person name="Sharma R."/>
            <person name="Ronald P.C."/>
            <person name="Panaud O."/>
            <person name="Kellogg E.A."/>
            <person name="Brutnell T.P."/>
            <person name="Doust A.N."/>
            <person name="Tuskan G.A."/>
            <person name="Rokhsar D."/>
            <person name="Devos K.M."/>
        </authorList>
    </citation>
    <scope>NUCLEOTIDE SEQUENCE [LARGE SCALE GENOMIC DNA]</scope>
    <source>
        <strain evidence="2">Yugu1</strain>
    </source>
</reference>
<sequence length="51" mass="5035">MDGGGSRFGILDSPDYGCTAGFTGGGGGVLHPAGSPKHDVHSLVPRPSGVR</sequence>
<accession>A0A368PQZ6</accession>